<dbReference type="InterPro" id="IPR036047">
    <property type="entry name" value="F-box-like_dom_sf"/>
</dbReference>
<dbReference type="InterPro" id="IPR006566">
    <property type="entry name" value="FBD"/>
</dbReference>
<proteinExistence type="predicted"/>
<dbReference type="SUPFAM" id="SSF81383">
    <property type="entry name" value="F-box domain"/>
    <property type="match status" value="1"/>
</dbReference>
<dbReference type="Pfam" id="PF08387">
    <property type="entry name" value="FBD"/>
    <property type="match status" value="1"/>
</dbReference>
<feature type="domain" description="F-box/LRR-repeat protein 15/At3g58940/PEG3-like LRR" evidence="5">
    <location>
        <begin position="174"/>
        <end position="400"/>
    </location>
</feature>
<keyword evidence="7" id="KW-1185">Reference proteome</keyword>
<name>A0AAV8CAN8_9POAL</name>
<dbReference type="InterPro" id="IPR055411">
    <property type="entry name" value="LRR_FXL15/At3g58940/PEG3-like"/>
</dbReference>
<evidence type="ECO:0000313" key="7">
    <source>
        <dbReference type="Proteomes" id="UP001140206"/>
    </source>
</evidence>
<feature type="domain" description="FBD" evidence="4">
    <location>
        <begin position="424"/>
        <end position="461"/>
    </location>
</feature>
<evidence type="ECO:0000256" key="2">
    <source>
        <dbReference type="SAM" id="Phobius"/>
    </source>
</evidence>
<evidence type="ECO:0000259" key="5">
    <source>
        <dbReference type="Pfam" id="PF24758"/>
    </source>
</evidence>
<evidence type="ECO:0000313" key="6">
    <source>
        <dbReference type="EMBL" id="KAJ4751944.1"/>
    </source>
</evidence>
<dbReference type="CDD" id="cd22160">
    <property type="entry name" value="F-box_AtFBL13-like"/>
    <property type="match status" value="1"/>
</dbReference>
<sequence>MHLLPVLWPSTFPFFYIPLSLFTPTTAFFSSSLFRKQLRSFLSNPSSPPYQMRPPSRRRRVGAPSDPQPEPNSLCGSSDQNRTDLISHLPDCVLSSIISLLPIRDSIRTSILSSRFRHLWKLNPLHLDDSTIKSDQLDAYETSQAVSRIASVHPGPIHSFRVSQFDLEFRREVDDLVETLTGKGIRELSLGFGYQGRLRYRLPSSVLQCPTLRKVSLSDCFIPPSPVVNSSFPNLRELTLEFVFLWDDLLHCILKSCAQLEVLQLMNCSGLQYVRLSCAKLQKLTIHEEGYGSHAKEVVIENAPELRSLRFGESTVDCIRFSVQHVQKLEVLGFFSMNANMRFGNTFSKSYNQYEMSVNRSMGLPTVKRLAILVGFADGFKRSLLSSVLRCFPCLETLDIKCIKSIGPAPDIGFWEQQAPFGFFEQHLKSVTMVNFSGMRTEVEFVKFFVQHGRVLKRITLIYKHKPSATWQKTKRRELRLKNRASMYLEVVFVHKSDFDPDSCAWAPLFHRPLPGA</sequence>
<reference evidence="6" key="1">
    <citation type="submission" date="2022-08" db="EMBL/GenBank/DDBJ databases">
        <authorList>
            <person name="Marques A."/>
        </authorList>
    </citation>
    <scope>NUCLEOTIDE SEQUENCE</scope>
    <source>
        <strain evidence="6">RhyPub2mFocal</strain>
        <tissue evidence="6">Leaves</tissue>
    </source>
</reference>
<organism evidence="6 7">
    <name type="scientific">Rhynchospora pubera</name>
    <dbReference type="NCBI Taxonomy" id="906938"/>
    <lineage>
        <taxon>Eukaryota</taxon>
        <taxon>Viridiplantae</taxon>
        <taxon>Streptophyta</taxon>
        <taxon>Embryophyta</taxon>
        <taxon>Tracheophyta</taxon>
        <taxon>Spermatophyta</taxon>
        <taxon>Magnoliopsida</taxon>
        <taxon>Liliopsida</taxon>
        <taxon>Poales</taxon>
        <taxon>Cyperaceae</taxon>
        <taxon>Cyperoideae</taxon>
        <taxon>Rhynchosporeae</taxon>
        <taxon>Rhynchospora</taxon>
    </lineage>
</organism>
<dbReference type="InterPro" id="IPR001810">
    <property type="entry name" value="F-box_dom"/>
</dbReference>
<keyword evidence="2" id="KW-0812">Transmembrane</keyword>
<protein>
    <submittedName>
        <fullName evidence="6">F-box/RNI-like/FBD-like domains-containing protein</fullName>
    </submittedName>
</protein>
<dbReference type="InterPro" id="IPR032675">
    <property type="entry name" value="LRR_dom_sf"/>
</dbReference>
<keyword evidence="2" id="KW-1133">Transmembrane helix</keyword>
<feature type="domain" description="F-box" evidence="3">
    <location>
        <begin position="86"/>
        <end position="126"/>
    </location>
</feature>
<dbReference type="Pfam" id="PF24758">
    <property type="entry name" value="LRR_At5g56370"/>
    <property type="match status" value="1"/>
</dbReference>
<dbReference type="SUPFAM" id="SSF52047">
    <property type="entry name" value="RNI-like"/>
    <property type="match status" value="1"/>
</dbReference>
<keyword evidence="2" id="KW-0472">Membrane</keyword>
<gene>
    <name evidence="6" type="ORF">LUZ62_086349</name>
</gene>
<dbReference type="InterPro" id="IPR053781">
    <property type="entry name" value="F-box_AtFBL13-like"/>
</dbReference>
<dbReference type="InterPro" id="IPR053772">
    <property type="entry name" value="At1g61320/At1g61330-like"/>
</dbReference>
<dbReference type="Pfam" id="PF00646">
    <property type="entry name" value="F-box"/>
    <property type="match status" value="1"/>
</dbReference>
<accession>A0AAV8CAN8</accession>
<dbReference type="EMBL" id="JAMFTS010000005">
    <property type="protein sequence ID" value="KAJ4751944.1"/>
    <property type="molecule type" value="Genomic_DNA"/>
</dbReference>
<dbReference type="AlphaFoldDB" id="A0AAV8CAN8"/>
<feature type="transmembrane region" description="Helical" evidence="2">
    <location>
        <begin position="12"/>
        <end position="34"/>
    </location>
</feature>
<evidence type="ECO:0000256" key="1">
    <source>
        <dbReference type="SAM" id="MobiDB-lite"/>
    </source>
</evidence>
<dbReference type="Proteomes" id="UP001140206">
    <property type="component" value="Chromosome 5"/>
</dbReference>
<dbReference type="PANTHER" id="PTHR34145:SF28">
    <property type="entry name" value="F-BOX DOMAIN-CONTAINING PROTEIN"/>
    <property type="match status" value="1"/>
</dbReference>
<comment type="caution">
    <text evidence="6">The sequence shown here is derived from an EMBL/GenBank/DDBJ whole genome shotgun (WGS) entry which is preliminary data.</text>
</comment>
<evidence type="ECO:0000259" key="4">
    <source>
        <dbReference type="Pfam" id="PF08387"/>
    </source>
</evidence>
<evidence type="ECO:0000259" key="3">
    <source>
        <dbReference type="Pfam" id="PF00646"/>
    </source>
</evidence>
<dbReference type="PANTHER" id="PTHR34145">
    <property type="entry name" value="OS02G0105600 PROTEIN"/>
    <property type="match status" value="1"/>
</dbReference>
<dbReference type="Gene3D" id="3.80.10.10">
    <property type="entry name" value="Ribonuclease Inhibitor"/>
    <property type="match status" value="1"/>
</dbReference>
<feature type="region of interest" description="Disordered" evidence="1">
    <location>
        <begin position="44"/>
        <end position="79"/>
    </location>
</feature>